<accession>B4RIC7</accession>
<sequence>MALSWSLSVFFLLTVLLCVALGYLLPPDLGHFLARIVPVFDWREPSDIVLGAVGAFACGWYTALVAGGLYNLFRGRR</sequence>
<keyword evidence="1" id="KW-0472">Membrane</keyword>
<protein>
    <submittedName>
        <fullName evidence="2">Uncharacterized protein</fullName>
    </submittedName>
</protein>
<keyword evidence="1" id="KW-0812">Transmembrane</keyword>
<reference evidence="2 3" key="1">
    <citation type="journal article" date="2008" name="BMC Genomics">
        <title>Complete genome of Phenylobacterium zucineum - a novel facultative intracellular bacterium isolated from human erythroleukemia cell line K562.</title>
        <authorList>
            <person name="Luo Y."/>
            <person name="Xu X."/>
            <person name="Ding Z."/>
            <person name="Liu Z."/>
            <person name="Zhang B."/>
            <person name="Yan Z."/>
            <person name="Sun J."/>
            <person name="Hu S."/>
            <person name="Hu X."/>
        </authorList>
    </citation>
    <scope>NUCLEOTIDE SEQUENCE [LARGE SCALE GENOMIC DNA]</scope>
    <source>
        <strain evidence="3">HLK1</strain>
        <plasmid evidence="3">HLK1</plasmid>
        <plasmid evidence="3">Plasmid pHLK1</plasmid>
    </source>
</reference>
<name>B4RIC7_PHEZH</name>
<dbReference type="AlphaFoldDB" id="B4RIC7"/>
<dbReference type="RefSeq" id="WP_012520402.1">
    <property type="nucleotide sequence ID" value="NC_011143.1"/>
</dbReference>
<organism evidence="2 3">
    <name type="scientific">Phenylobacterium zucineum (strain HLK1)</name>
    <dbReference type="NCBI Taxonomy" id="450851"/>
    <lineage>
        <taxon>Bacteria</taxon>
        <taxon>Pseudomonadati</taxon>
        <taxon>Pseudomonadota</taxon>
        <taxon>Alphaproteobacteria</taxon>
        <taxon>Caulobacterales</taxon>
        <taxon>Caulobacteraceae</taxon>
        <taxon>Phenylobacterium</taxon>
    </lineage>
</organism>
<dbReference type="KEGG" id="pzu:PHZ_p0159"/>
<dbReference type="OrthoDB" id="9154118at2"/>
<dbReference type="HOGENOM" id="CLU_171737_0_0_5"/>
<keyword evidence="3" id="KW-1185">Reference proteome</keyword>
<evidence type="ECO:0000256" key="1">
    <source>
        <dbReference type="SAM" id="Phobius"/>
    </source>
</evidence>
<dbReference type="Proteomes" id="UP000001868">
    <property type="component" value="Plasmid pHLK1"/>
</dbReference>
<evidence type="ECO:0000313" key="2">
    <source>
        <dbReference type="EMBL" id="ACG80102.1"/>
    </source>
</evidence>
<keyword evidence="2" id="KW-0614">Plasmid</keyword>
<keyword evidence="1" id="KW-1133">Transmembrane helix</keyword>
<geneLocation type="plasmid" evidence="3">
    <name>pHLK1</name>
</geneLocation>
<dbReference type="EMBL" id="CP000748">
    <property type="protein sequence ID" value="ACG80102.1"/>
    <property type="molecule type" value="Genomic_DNA"/>
</dbReference>
<proteinExistence type="predicted"/>
<evidence type="ECO:0000313" key="3">
    <source>
        <dbReference type="Proteomes" id="UP000001868"/>
    </source>
</evidence>
<gene>
    <name evidence="2" type="ordered locus">PHZ_p0159</name>
</gene>
<feature type="transmembrane region" description="Helical" evidence="1">
    <location>
        <begin position="48"/>
        <end position="73"/>
    </location>
</feature>